<comment type="cofactor">
    <cofactor evidence="1">
        <name>Mg(2+)</name>
        <dbReference type="ChEBI" id="CHEBI:18420"/>
    </cofactor>
</comment>
<proteinExistence type="inferred from homology"/>
<dbReference type="Proteomes" id="UP000321827">
    <property type="component" value="Unassembled WGS sequence"/>
</dbReference>
<dbReference type="Pfam" id="PF00293">
    <property type="entry name" value="NUDIX"/>
    <property type="match status" value="1"/>
</dbReference>
<dbReference type="PROSITE" id="PS00893">
    <property type="entry name" value="NUDIX_BOX"/>
    <property type="match status" value="1"/>
</dbReference>
<name>A0A511RK19_9DEIN</name>
<dbReference type="PRINTS" id="PR00502">
    <property type="entry name" value="NUDIXFAMILY"/>
</dbReference>
<dbReference type="PROSITE" id="PS51462">
    <property type="entry name" value="NUDIX"/>
    <property type="match status" value="1"/>
</dbReference>
<feature type="domain" description="Nudix hydrolase" evidence="5">
    <location>
        <begin position="12"/>
        <end position="144"/>
    </location>
</feature>
<dbReference type="PANTHER" id="PTHR43046:SF12">
    <property type="entry name" value="GDP-MANNOSE MANNOSYL HYDROLASE"/>
    <property type="match status" value="1"/>
</dbReference>
<reference evidence="6 7" key="1">
    <citation type="submission" date="2019-07" db="EMBL/GenBank/DDBJ databases">
        <title>Whole genome shotgun sequence of Oceanithermus desulfurans NBRC 100063.</title>
        <authorList>
            <person name="Hosoyama A."/>
            <person name="Uohara A."/>
            <person name="Ohji S."/>
            <person name="Ichikawa N."/>
        </authorList>
    </citation>
    <scope>NUCLEOTIDE SEQUENCE [LARGE SCALE GENOMIC DNA]</scope>
    <source>
        <strain evidence="6 7">NBRC 100063</strain>
    </source>
</reference>
<sequence length="166" mass="18832">MKNSADRPRTLRRELLVAAAILQDARGRVLLVANDWGRRGRVRYTLPGGMVEPGETIPDALVREVREETGLVVRSVDQLAYVAQVEDRRKRERTIAMAFTASWDGLLNPRDPDGHIVEARFFDAEEVAERLSTHLPLAEPLLHYLETHEVGRFYAYTSWSTPGQPI</sequence>
<dbReference type="Gene3D" id="3.90.79.10">
    <property type="entry name" value="Nucleoside Triphosphate Pyrophosphohydrolase"/>
    <property type="match status" value="1"/>
</dbReference>
<dbReference type="InterPro" id="IPR000086">
    <property type="entry name" value="NUDIX_hydrolase_dom"/>
</dbReference>
<organism evidence="6 7">
    <name type="scientific">Oceanithermus desulfurans NBRC 100063</name>
    <dbReference type="NCBI Taxonomy" id="1227550"/>
    <lineage>
        <taxon>Bacteria</taxon>
        <taxon>Thermotogati</taxon>
        <taxon>Deinococcota</taxon>
        <taxon>Deinococci</taxon>
        <taxon>Thermales</taxon>
        <taxon>Thermaceae</taxon>
        <taxon>Oceanithermus</taxon>
    </lineage>
</organism>
<evidence type="ECO:0000256" key="2">
    <source>
        <dbReference type="ARBA" id="ARBA00022801"/>
    </source>
</evidence>
<dbReference type="SUPFAM" id="SSF55811">
    <property type="entry name" value="Nudix"/>
    <property type="match status" value="1"/>
</dbReference>
<evidence type="ECO:0000313" key="7">
    <source>
        <dbReference type="Proteomes" id="UP000321827"/>
    </source>
</evidence>
<protein>
    <submittedName>
        <fullName evidence="6">DNA mismatch repair protein MutT</fullName>
    </submittedName>
</protein>
<dbReference type="OrthoDB" id="9787880at2"/>
<dbReference type="InterPro" id="IPR015797">
    <property type="entry name" value="NUDIX_hydrolase-like_dom_sf"/>
</dbReference>
<dbReference type="PANTHER" id="PTHR43046">
    <property type="entry name" value="GDP-MANNOSE MANNOSYL HYDROLASE"/>
    <property type="match status" value="1"/>
</dbReference>
<evidence type="ECO:0000256" key="3">
    <source>
        <dbReference type="ARBA" id="ARBA00022842"/>
    </source>
</evidence>
<accession>A0A511RK19</accession>
<comment type="similarity">
    <text evidence="4">Belongs to the Nudix hydrolase family.</text>
</comment>
<keyword evidence="3" id="KW-0460">Magnesium</keyword>
<evidence type="ECO:0000259" key="5">
    <source>
        <dbReference type="PROSITE" id="PS51462"/>
    </source>
</evidence>
<gene>
    <name evidence="6" type="ORF">ODE01S_14270</name>
</gene>
<evidence type="ECO:0000313" key="6">
    <source>
        <dbReference type="EMBL" id="GEM89993.1"/>
    </source>
</evidence>
<dbReference type="InterPro" id="IPR020084">
    <property type="entry name" value="NUDIX_hydrolase_CS"/>
</dbReference>
<evidence type="ECO:0000256" key="1">
    <source>
        <dbReference type="ARBA" id="ARBA00001946"/>
    </source>
</evidence>
<comment type="caution">
    <text evidence="6">The sequence shown here is derived from an EMBL/GenBank/DDBJ whole genome shotgun (WGS) entry which is preliminary data.</text>
</comment>
<dbReference type="GO" id="GO:0016787">
    <property type="term" value="F:hydrolase activity"/>
    <property type="evidence" value="ECO:0007669"/>
    <property type="project" value="UniProtKB-KW"/>
</dbReference>
<dbReference type="AlphaFoldDB" id="A0A511RK19"/>
<dbReference type="InterPro" id="IPR020476">
    <property type="entry name" value="Nudix_hydrolase"/>
</dbReference>
<dbReference type="EMBL" id="BJXN01000008">
    <property type="protein sequence ID" value="GEM89993.1"/>
    <property type="molecule type" value="Genomic_DNA"/>
</dbReference>
<evidence type="ECO:0000256" key="4">
    <source>
        <dbReference type="RuleBase" id="RU003476"/>
    </source>
</evidence>
<keyword evidence="2 4" id="KW-0378">Hydrolase</keyword>
<dbReference type="CDD" id="cd02883">
    <property type="entry name" value="NUDIX_Hydrolase"/>
    <property type="match status" value="1"/>
</dbReference>
<dbReference type="RefSeq" id="WP_147147335.1">
    <property type="nucleotide sequence ID" value="NZ_BJXN01000008.1"/>
</dbReference>